<dbReference type="AlphaFoldDB" id="A0A814A455"/>
<dbReference type="InterPro" id="IPR011042">
    <property type="entry name" value="6-blade_b-propeller_TolB-like"/>
</dbReference>
<dbReference type="Proteomes" id="UP000663882">
    <property type="component" value="Unassembled WGS sequence"/>
</dbReference>
<evidence type="ECO:0000313" key="2">
    <source>
        <dbReference type="Proteomes" id="UP000663882"/>
    </source>
</evidence>
<dbReference type="OrthoDB" id="342730at2759"/>
<comment type="caution">
    <text evidence="1">The sequence shown here is derived from an EMBL/GenBank/DDBJ whole genome shotgun (WGS) entry which is preliminary data.</text>
</comment>
<evidence type="ECO:0008006" key="3">
    <source>
        <dbReference type="Google" id="ProtNLM"/>
    </source>
</evidence>
<proteinExistence type="predicted"/>
<dbReference type="EMBL" id="CAJNOO010000328">
    <property type="protein sequence ID" value="CAF0907688.1"/>
    <property type="molecule type" value="Genomic_DNA"/>
</dbReference>
<sequence>MQQSGTDYGINEPYNLYYDSSSDYLYIANAQSGIVIRWKPFALSGTVVAGVAGSSGSSSSLLYGPGGVYYDAATQLLYVADVGNGRIMAYCNNDASGIMIVGTGIPGNGLTQLGAPYTMAFDSSWNLYVLDSSNSRVQQFIRL</sequence>
<evidence type="ECO:0000313" key="1">
    <source>
        <dbReference type="EMBL" id="CAF0907688.1"/>
    </source>
</evidence>
<dbReference type="SUPFAM" id="SSF63829">
    <property type="entry name" value="Calcium-dependent phosphotriesterase"/>
    <property type="match status" value="1"/>
</dbReference>
<accession>A0A814A455</accession>
<dbReference type="Gene3D" id="2.120.10.30">
    <property type="entry name" value="TolB, C-terminal domain"/>
    <property type="match status" value="1"/>
</dbReference>
<reference evidence="1" key="1">
    <citation type="submission" date="2021-02" db="EMBL/GenBank/DDBJ databases">
        <authorList>
            <person name="Nowell W R."/>
        </authorList>
    </citation>
    <scope>NUCLEOTIDE SEQUENCE</scope>
</reference>
<protein>
    <recommendedName>
        <fullName evidence="3">NHL repeat containing protein</fullName>
    </recommendedName>
</protein>
<organism evidence="1 2">
    <name type="scientific">Rotaria sordida</name>
    <dbReference type="NCBI Taxonomy" id="392033"/>
    <lineage>
        <taxon>Eukaryota</taxon>
        <taxon>Metazoa</taxon>
        <taxon>Spiralia</taxon>
        <taxon>Gnathifera</taxon>
        <taxon>Rotifera</taxon>
        <taxon>Eurotatoria</taxon>
        <taxon>Bdelloidea</taxon>
        <taxon>Philodinida</taxon>
        <taxon>Philodinidae</taxon>
        <taxon>Rotaria</taxon>
    </lineage>
</organism>
<gene>
    <name evidence="1" type="ORF">RFH988_LOCUS9315</name>
</gene>
<name>A0A814A455_9BILA</name>